<dbReference type="Gene3D" id="3.40.190.10">
    <property type="entry name" value="Periplasmic binding protein-like II"/>
    <property type="match status" value="2"/>
</dbReference>
<dbReference type="PANTHER" id="PTHR37423">
    <property type="entry name" value="SOLUBLE LYTIC MUREIN TRANSGLYCOSYLASE-RELATED"/>
    <property type="match status" value="1"/>
</dbReference>
<dbReference type="InterPro" id="IPR023346">
    <property type="entry name" value="Lysozyme-like_dom_sf"/>
</dbReference>
<dbReference type="EMBL" id="JAMWYS010000058">
    <property type="protein sequence ID" value="MCO4294427.1"/>
    <property type="molecule type" value="Genomic_DNA"/>
</dbReference>
<dbReference type="AlphaFoldDB" id="A0A9X2JDG0"/>
<accession>A0A9X2JDG0</accession>
<dbReference type="InterPro" id="IPR008258">
    <property type="entry name" value="Transglycosylase_SLT_dom_1"/>
</dbReference>
<dbReference type="Pfam" id="PF01464">
    <property type="entry name" value="SLT"/>
    <property type="match status" value="1"/>
</dbReference>
<feature type="domain" description="Solute-binding protein family 3/N-terminal" evidence="4">
    <location>
        <begin position="100"/>
        <end position="334"/>
    </location>
</feature>
<dbReference type="Gene3D" id="1.10.530.10">
    <property type="match status" value="1"/>
</dbReference>
<keyword evidence="3" id="KW-0472">Membrane</keyword>
<evidence type="ECO:0000259" key="4">
    <source>
        <dbReference type="SMART" id="SM00062"/>
    </source>
</evidence>
<dbReference type="Pfam" id="PF00497">
    <property type="entry name" value="SBP_bac_3"/>
    <property type="match status" value="1"/>
</dbReference>
<evidence type="ECO:0000256" key="2">
    <source>
        <dbReference type="ARBA" id="ARBA00007734"/>
    </source>
</evidence>
<dbReference type="InterPro" id="IPR001638">
    <property type="entry name" value="Solute-binding_3/MltF_N"/>
</dbReference>
<proteinExistence type="inferred from homology"/>
<sequence>MQLLVFSMLPVFFLTSQLIKNIAKLFSLPACKIFTIDLCGVRILLLLILVISSCNREANKAEKKTVSDVKSEPIDSALAVIRQVQKVYTGDFDMMKKHRIIRVLVPYSRTLFFNDKGQESGITADNFRQFEQFINRKYRKQGDDVPFTVVFYPTPRDQLIEHLVQGLGDIAAGNLTATENRLLQVDFMAPKEQGSVTEIVLTRKQDKPLMTVEQLSGMTIYVRKSSSYYESLQLLNKTFRLKGKAPVVLKLVSEDLEDEDLMEMLDAGIIPAIVVDDWMAEMWVQVLPNIRLNKHAAVRTNAYIGCAYRKNSPLLTAELKDFYYNFERRMGNMPYRLKKYYSKVKHLQDPTNSGNTKRYSEIMTLFEKYGKQYEFDPLMLAAIGFQESALDQSERSPAGAVGVMQLMPATGASMKVGSIYITEHNIHAATKYMNILMTKYFKDARFDEVNRSLFAFASYNAGPYRIADLRKIAIERGLNPNVWLNNVEIIASEKIGLETTTYVRNVLKYYCSYKLMQARREEVHEQKKELVEGVK</sequence>
<dbReference type="GO" id="GO:0009279">
    <property type="term" value="C:cell outer membrane"/>
    <property type="evidence" value="ECO:0007669"/>
    <property type="project" value="UniProtKB-SubCell"/>
</dbReference>
<evidence type="ECO:0000256" key="1">
    <source>
        <dbReference type="ARBA" id="ARBA00004339"/>
    </source>
</evidence>
<dbReference type="CDD" id="cd13403">
    <property type="entry name" value="MLTF-like"/>
    <property type="match status" value="1"/>
</dbReference>
<comment type="subcellular location">
    <subcellularLocation>
        <location evidence="1">Cell outer membrane</location>
        <topology evidence="1">Peripheral membrane protein</topology>
    </subcellularLocation>
</comment>
<comment type="similarity">
    <text evidence="2">Belongs to the transglycosylase Slt family.</text>
</comment>
<protein>
    <submittedName>
        <fullName evidence="5">Transglycosylase SLT domain-containing protein</fullName>
    </submittedName>
</protein>
<keyword evidence="3" id="KW-0998">Cell outer membrane</keyword>
<dbReference type="Proteomes" id="UP001155182">
    <property type="component" value="Unassembled WGS sequence"/>
</dbReference>
<evidence type="ECO:0000256" key="3">
    <source>
        <dbReference type="ARBA" id="ARBA00023237"/>
    </source>
</evidence>
<dbReference type="PANTHER" id="PTHR37423:SF2">
    <property type="entry name" value="MEMBRANE-BOUND LYTIC MUREIN TRANSGLYCOSYLASE C"/>
    <property type="match status" value="1"/>
</dbReference>
<evidence type="ECO:0000313" key="5">
    <source>
        <dbReference type="EMBL" id="MCO4294427.1"/>
    </source>
</evidence>
<comment type="caution">
    <text evidence="5">The sequence shown here is derived from an EMBL/GenBank/DDBJ whole genome shotgun (WGS) entry which is preliminary data.</text>
</comment>
<gene>
    <name evidence="5" type="ORF">NF867_16315</name>
</gene>
<dbReference type="SUPFAM" id="SSF53850">
    <property type="entry name" value="Periplasmic binding protein-like II"/>
    <property type="match status" value="1"/>
</dbReference>
<reference evidence="5" key="1">
    <citation type="submission" date="2022-06" db="EMBL/GenBank/DDBJ databases">
        <title>Solitalea sp. MAHUQ-68 isolated from rhizospheric soil.</title>
        <authorList>
            <person name="Huq M.A."/>
        </authorList>
    </citation>
    <scope>NUCLEOTIDE SEQUENCE</scope>
    <source>
        <strain evidence="5">MAHUQ-68</strain>
    </source>
</reference>
<name>A0A9X2JDG0_9SPHI</name>
<dbReference type="CDD" id="cd01009">
    <property type="entry name" value="PBP2_YfhD_N"/>
    <property type="match status" value="1"/>
</dbReference>
<dbReference type="SMART" id="SM00062">
    <property type="entry name" value="PBPb"/>
    <property type="match status" value="1"/>
</dbReference>
<organism evidence="5 6">
    <name type="scientific">Solitalea agri</name>
    <dbReference type="NCBI Taxonomy" id="2953739"/>
    <lineage>
        <taxon>Bacteria</taxon>
        <taxon>Pseudomonadati</taxon>
        <taxon>Bacteroidota</taxon>
        <taxon>Sphingobacteriia</taxon>
        <taxon>Sphingobacteriales</taxon>
        <taxon>Sphingobacteriaceae</taxon>
        <taxon>Solitalea</taxon>
    </lineage>
</organism>
<dbReference type="RefSeq" id="WP_252589462.1">
    <property type="nucleotide sequence ID" value="NZ_JAMWYS010000058.1"/>
</dbReference>
<evidence type="ECO:0000313" key="6">
    <source>
        <dbReference type="Proteomes" id="UP001155182"/>
    </source>
</evidence>
<keyword evidence="6" id="KW-1185">Reference proteome</keyword>
<dbReference type="SUPFAM" id="SSF53955">
    <property type="entry name" value="Lysozyme-like"/>
    <property type="match status" value="1"/>
</dbReference>